<dbReference type="EMBL" id="MWAK01000270">
    <property type="protein sequence ID" value="OPZ90336.1"/>
    <property type="molecule type" value="Genomic_DNA"/>
</dbReference>
<name>A0A1V5MAZ5_UNCT6</name>
<organism evidence="1">
    <name type="scientific">candidate division TA06 bacterium ADurb.Bin417</name>
    <dbReference type="NCBI Taxonomy" id="1852828"/>
    <lineage>
        <taxon>Bacteria</taxon>
        <taxon>Bacteria division TA06</taxon>
    </lineage>
</organism>
<proteinExistence type="predicted"/>
<evidence type="ECO:0000313" key="1">
    <source>
        <dbReference type="EMBL" id="OPZ90336.1"/>
    </source>
</evidence>
<accession>A0A1V5MAZ5</accession>
<dbReference type="AlphaFoldDB" id="A0A1V5MAZ5"/>
<reference evidence="1" key="1">
    <citation type="submission" date="2017-02" db="EMBL/GenBank/DDBJ databases">
        <title>Delving into the versatile metabolic prowess of the omnipresent phylum Bacteroidetes.</title>
        <authorList>
            <person name="Nobu M.K."/>
            <person name="Mei R."/>
            <person name="Narihiro T."/>
            <person name="Kuroda K."/>
            <person name="Liu W.-T."/>
        </authorList>
    </citation>
    <scope>NUCLEOTIDE SEQUENCE</scope>
    <source>
        <strain evidence="1">ADurb.Bin417</strain>
    </source>
</reference>
<gene>
    <name evidence="1" type="ORF">BWY73_01340</name>
</gene>
<comment type="caution">
    <text evidence="1">The sequence shown here is derived from an EMBL/GenBank/DDBJ whole genome shotgun (WGS) entry which is preliminary data.</text>
</comment>
<protein>
    <submittedName>
        <fullName evidence="1">Uncharacterized protein</fullName>
    </submittedName>
</protein>
<sequence>MLETADVIGQQVLQLFGQPQPGGAQAVHHPAVLVGMFFEMFVKAADGQPVVGAAQGHQGENAIDVLARAMAGVAHLRHEFLARPQFVRQQRPGSGVDRVGGQVIQHFAAASLESGIHAEKLGGLDHGREDVTDAGQVVDRVAYPFESLVGVGRVHDIAPGSVPVQILQEEERGGLHHRVGLVPEIGLVPGI</sequence>
<dbReference type="Proteomes" id="UP000485484">
    <property type="component" value="Unassembled WGS sequence"/>
</dbReference>